<feature type="region of interest" description="Disordered" evidence="2">
    <location>
        <begin position="16"/>
        <end position="141"/>
    </location>
</feature>
<feature type="region of interest" description="Disordered" evidence="2">
    <location>
        <begin position="153"/>
        <end position="219"/>
    </location>
</feature>
<feature type="compositionally biased region" description="Polar residues" evidence="2">
    <location>
        <begin position="520"/>
        <end position="536"/>
    </location>
</feature>
<feature type="region of interest" description="Disordered" evidence="2">
    <location>
        <begin position="498"/>
        <end position="566"/>
    </location>
</feature>
<dbReference type="PROSITE" id="PS51335">
    <property type="entry name" value="ELMO"/>
    <property type="match status" value="1"/>
</dbReference>
<dbReference type="EMBL" id="BSXW01000104">
    <property type="protein sequence ID" value="GMF12114.1"/>
    <property type="molecule type" value="Genomic_DNA"/>
</dbReference>
<evidence type="ECO:0000313" key="5">
    <source>
        <dbReference type="Proteomes" id="UP001165083"/>
    </source>
</evidence>
<dbReference type="InterPro" id="IPR006816">
    <property type="entry name" value="ELMO_dom"/>
</dbReference>
<accession>A0A9W6TFU3</accession>
<feature type="compositionally biased region" description="Acidic residues" evidence="2">
    <location>
        <begin position="182"/>
        <end position="198"/>
    </location>
</feature>
<dbReference type="InterPro" id="IPR050868">
    <property type="entry name" value="ELMO_domain-containing"/>
</dbReference>
<name>A0A9W6TFU3_9STRA</name>
<feature type="domain" description="ELMO" evidence="3">
    <location>
        <begin position="686"/>
        <end position="843"/>
    </location>
</feature>
<evidence type="ECO:0000256" key="1">
    <source>
        <dbReference type="SAM" id="Coils"/>
    </source>
</evidence>
<sequence>MTTDNILSQLDAVTTLDGCTSTEKPADAEGGEDESLSSESGFPQQVSPLSGEDVVRAVLDLATNADNENTSEDKGENDTALSERVPVSQGSSHDGGGGPSGIDETEHLAEVPSANDIENGSVKILDEADPPTAYLGEAEEEEIVREDIPTAQCAYDDVDPPTTLPPPVPMSVPVIVGSMNPVEDDNDDSDESQGEEDNEKTQLPPPLHLNDQDDDDEDVLEVDAAVVTSLQIEAKQRLSKQALSTEQQPVAANQKIDRTAAEENALLKALPGINVKDKSGIELSFGDEVRVAHVTTLEPSSPFSDIHKMAGGSNSSKFGAETAFGISYQSMRKKIDEAPGDADQVGYSVPSGPAFPDEREFENEMEMASDLSFSVAATVATSPDQEGSATANADDDEFAFDAKPQAELNTLSEDVLRARRESLEAQKLKEEEELLKELKRATDEEKRLIESNRIAETDQTGLTTAVSTEAQIDPDALSLTELHSIYKRGLGDQEVLLDENDENNDSAKATGDDRGRGVGRSTSVMGRILSQTQGATETIAEEADGDNSDGEENATNGDSYDNHNAVDDIGEDAKTITEKSDVDEASEWREIQLVQHRQSQNPPGAGSSSKLGNSLEAVPVSRITYAEAAGYFAETPEIMQHRDIIVSEDIPRGSCLTCLSRPRLTFAGAIEERDRVFCIAATAFDAHNDVVIGILQTIYRKVTKSPRDVLLIGRHWEDIGFQGTDPSTDLRGCGVLSLLQMLHLVEAYPDLAHRFYALSQHPTRHFPFACVLINITLQCVVALRAGALYPECNKHASVLTGMNRLHVALTSLLHDAIQSRSDEIPVIMKDVLDRGRSNPSKAIDEAFDGSALRPSRPAALATTSSKTKATERKTSDNNLEFTEIGLHSVDEE</sequence>
<dbReference type="OrthoDB" id="266227at2759"/>
<evidence type="ECO:0000256" key="2">
    <source>
        <dbReference type="SAM" id="MobiDB-lite"/>
    </source>
</evidence>
<feature type="compositionally biased region" description="Low complexity" evidence="2">
    <location>
        <begin position="858"/>
        <end position="867"/>
    </location>
</feature>
<feature type="coiled-coil region" evidence="1">
    <location>
        <begin position="413"/>
        <end position="451"/>
    </location>
</feature>
<dbReference type="PANTHER" id="PTHR12771:SF2">
    <property type="entry name" value="ELMO DOMAIN-CONTAINING PROTEIN 3"/>
    <property type="match status" value="1"/>
</dbReference>
<dbReference type="PANTHER" id="PTHR12771">
    <property type="entry name" value="ENGULFMENT AND CELL MOTILITY"/>
    <property type="match status" value="1"/>
</dbReference>
<feature type="region of interest" description="Disordered" evidence="2">
    <location>
        <begin position="848"/>
        <end position="892"/>
    </location>
</feature>
<protein>
    <submittedName>
        <fullName evidence="4">Unnamed protein product</fullName>
    </submittedName>
</protein>
<evidence type="ECO:0000259" key="3">
    <source>
        <dbReference type="PROSITE" id="PS51335"/>
    </source>
</evidence>
<feature type="compositionally biased region" description="Acidic residues" evidence="2">
    <location>
        <begin position="539"/>
        <end position="552"/>
    </location>
</feature>
<dbReference type="Pfam" id="PF04727">
    <property type="entry name" value="ELMO_CED12"/>
    <property type="match status" value="1"/>
</dbReference>
<dbReference type="Proteomes" id="UP001165083">
    <property type="component" value="Unassembled WGS sequence"/>
</dbReference>
<proteinExistence type="predicted"/>
<keyword evidence="5" id="KW-1185">Reference proteome</keyword>
<reference evidence="4" key="1">
    <citation type="submission" date="2023-04" db="EMBL/GenBank/DDBJ databases">
        <title>Phytophthora lilii NBRC 32176.</title>
        <authorList>
            <person name="Ichikawa N."/>
            <person name="Sato H."/>
            <person name="Tonouchi N."/>
        </authorList>
    </citation>
    <scope>NUCLEOTIDE SEQUENCE</scope>
    <source>
        <strain evidence="4">NBRC 32176</strain>
    </source>
</reference>
<keyword evidence="1" id="KW-0175">Coiled coil</keyword>
<evidence type="ECO:0000313" key="4">
    <source>
        <dbReference type="EMBL" id="GMF12114.1"/>
    </source>
</evidence>
<dbReference type="AlphaFoldDB" id="A0A9W6TFU3"/>
<organism evidence="4 5">
    <name type="scientific">Phytophthora lilii</name>
    <dbReference type="NCBI Taxonomy" id="2077276"/>
    <lineage>
        <taxon>Eukaryota</taxon>
        <taxon>Sar</taxon>
        <taxon>Stramenopiles</taxon>
        <taxon>Oomycota</taxon>
        <taxon>Peronosporomycetes</taxon>
        <taxon>Peronosporales</taxon>
        <taxon>Peronosporaceae</taxon>
        <taxon>Phytophthora</taxon>
    </lineage>
</organism>
<gene>
    <name evidence="4" type="ORF">Plil01_000276800</name>
</gene>
<comment type="caution">
    <text evidence="4">The sequence shown here is derived from an EMBL/GenBank/DDBJ whole genome shotgun (WGS) entry which is preliminary data.</text>
</comment>